<evidence type="ECO:0000313" key="2">
    <source>
        <dbReference type="EMBL" id="OZS72181.1"/>
    </source>
</evidence>
<feature type="transmembrane region" description="Helical" evidence="1">
    <location>
        <begin position="128"/>
        <end position="147"/>
    </location>
</feature>
<dbReference type="EMBL" id="NOWC01000044">
    <property type="protein sequence ID" value="OZS72181.1"/>
    <property type="molecule type" value="Genomic_DNA"/>
</dbReference>
<gene>
    <name evidence="2" type="ORF">CHI95_23385</name>
</gene>
<dbReference type="Pfam" id="PF06805">
    <property type="entry name" value="Lambda_tail_I"/>
    <property type="match status" value="1"/>
</dbReference>
<reference evidence="2 3" key="1">
    <citation type="submission" date="2017-07" db="EMBL/GenBank/DDBJ databases">
        <title>blaIMP-27 on transferable plasmids in Proteus mirabilis and Providencia rettgeri.</title>
        <authorList>
            <person name="Potter R."/>
        </authorList>
    </citation>
    <scope>NUCLEOTIDE SEQUENCE [LARGE SCALE GENOMIC DNA]</scope>
    <source>
        <strain evidence="2 3">PR1</strain>
    </source>
</reference>
<dbReference type="InterPro" id="IPR010654">
    <property type="entry name" value="Phage_lambda_tail_I"/>
</dbReference>
<sequence>MAKNDSLDLALPQLATIRFYGDLQRFGRRFDLNIKTAAEGLHALFLQIPNIKQQFREGWYQIRISGSDVKPNELHQRIYEPLTSNAVIHIVPRIEGAKSGGVFQFVAGAAILGLGWWGPAWISATAATMMMSAGAAMMLGGVAQMLTPLPKRASLSRSEEEKGNTYFSNLDNSVAQGMAVPIAYGEIMCGSRVISQSVEIMDDSEGKDIDVGKHGGSGET</sequence>
<name>A0A264VLJ9_PRORE</name>
<keyword evidence="1" id="KW-1133">Transmembrane helix</keyword>
<keyword evidence="1" id="KW-0812">Transmembrane</keyword>
<dbReference type="RefSeq" id="WP_094963154.1">
    <property type="nucleotide sequence ID" value="NZ_NOWC01000044.1"/>
</dbReference>
<feature type="transmembrane region" description="Helical" evidence="1">
    <location>
        <begin position="102"/>
        <end position="122"/>
    </location>
</feature>
<organism evidence="2 3">
    <name type="scientific">Providencia rettgeri</name>
    <dbReference type="NCBI Taxonomy" id="587"/>
    <lineage>
        <taxon>Bacteria</taxon>
        <taxon>Pseudomonadati</taxon>
        <taxon>Pseudomonadota</taxon>
        <taxon>Gammaproteobacteria</taxon>
        <taxon>Enterobacterales</taxon>
        <taxon>Morganellaceae</taxon>
        <taxon>Providencia</taxon>
    </lineage>
</organism>
<dbReference type="AlphaFoldDB" id="A0A264VLJ9"/>
<protein>
    <submittedName>
        <fullName evidence="2">Phage tail protein</fullName>
    </submittedName>
</protein>
<comment type="caution">
    <text evidence="2">The sequence shown here is derived from an EMBL/GenBank/DDBJ whole genome shotgun (WGS) entry which is preliminary data.</text>
</comment>
<evidence type="ECO:0000313" key="3">
    <source>
        <dbReference type="Proteomes" id="UP000216001"/>
    </source>
</evidence>
<evidence type="ECO:0000256" key="1">
    <source>
        <dbReference type="SAM" id="Phobius"/>
    </source>
</evidence>
<accession>A0A264VLJ9</accession>
<keyword evidence="1" id="KW-0472">Membrane</keyword>
<proteinExistence type="predicted"/>
<dbReference type="Proteomes" id="UP000216001">
    <property type="component" value="Unassembled WGS sequence"/>
</dbReference>